<evidence type="ECO:0000256" key="5">
    <source>
        <dbReference type="ARBA" id="ARBA00022839"/>
    </source>
</evidence>
<dbReference type="Proteomes" id="UP000034879">
    <property type="component" value="Unassembled WGS sequence"/>
</dbReference>
<comment type="catalytic activity">
    <reaction evidence="1 7">
        <text>Exonucleolytic cleavage in the 3'- to 5'-direction to yield nucleoside 5'-phosphates.</text>
        <dbReference type="EC" id="3.1.13.1"/>
    </reaction>
</comment>
<dbReference type="EC" id="3.1.13.1" evidence="7"/>
<feature type="domain" description="S1 motif" evidence="8">
    <location>
        <begin position="573"/>
        <end position="654"/>
    </location>
</feature>
<protein>
    <recommendedName>
        <fullName evidence="7">Ribonuclease R</fullName>
        <shortName evidence="7">RNase R</shortName>
        <ecNumber evidence="7">3.1.13.1</ecNumber>
    </recommendedName>
</protein>
<evidence type="ECO:0000256" key="7">
    <source>
        <dbReference type="HAMAP-Rule" id="MF_01895"/>
    </source>
</evidence>
<comment type="similarity">
    <text evidence="7">Belongs to the RNR ribonuclease family. RNase R subfamily.</text>
</comment>
<dbReference type="HAMAP" id="MF_01895">
    <property type="entry name" value="RNase_R"/>
    <property type="match status" value="1"/>
</dbReference>
<evidence type="ECO:0000256" key="6">
    <source>
        <dbReference type="ARBA" id="ARBA00022884"/>
    </source>
</evidence>
<proteinExistence type="inferred from homology"/>
<dbReference type="Pfam" id="PF00773">
    <property type="entry name" value="RNB"/>
    <property type="match status" value="1"/>
</dbReference>
<name>A0A0G1SY21_9BACT</name>
<dbReference type="InterPro" id="IPR011805">
    <property type="entry name" value="RNase_R"/>
</dbReference>
<dbReference type="GO" id="GO:0003723">
    <property type="term" value="F:RNA binding"/>
    <property type="evidence" value="ECO:0007669"/>
    <property type="project" value="UniProtKB-UniRule"/>
</dbReference>
<comment type="subcellular location">
    <subcellularLocation>
        <location evidence="7">Cytoplasm</location>
    </subcellularLocation>
</comment>
<dbReference type="InterPro" id="IPR001900">
    <property type="entry name" value="RNase_II/R"/>
</dbReference>
<dbReference type="InterPro" id="IPR012340">
    <property type="entry name" value="NA-bd_OB-fold"/>
</dbReference>
<dbReference type="InterPro" id="IPR003029">
    <property type="entry name" value="S1_domain"/>
</dbReference>
<dbReference type="PANTHER" id="PTHR23355:SF9">
    <property type="entry name" value="DIS3-LIKE EXONUCLEASE 2"/>
    <property type="match status" value="1"/>
</dbReference>
<evidence type="ECO:0000259" key="8">
    <source>
        <dbReference type="PROSITE" id="PS50126"/>
    </source>
</evidence>
<comment type="caution">
    <text evidence="9">The sequence shown here is derived from an EMBL/GenBank/DDBJ whole genome shotgun (WGS) entry which is preliminary data.</text>
</comment>
<dbReference type="PANTHER" id="PTHR23355">
    <property type="entry name" value="RIBONUCLEASE"/>
    <property type="match status" value="1"/>
</dbReference>
<comment type="function">
    <text evidence="7">3'-5' exoribonuclease that releases 5'-nucleoside monophosphates and is involved in maturation of structured RNAs.</text>
</comment>
<evidence type="ECO:0000256" key="1">
    <source>
        <dbReference type="ARBA" id="ARBA00001849"/>
    </source>
</evidence>
<gene>
    <name evidence="7" type="primary">rnr</name>
    <name evidence="9" type="ORF">UY01_C0035G0002</name>
</gene>
<keyword evidence="2 7" id="KW-0963">Cytoplasm</keyword>
<dbReference type="InterPro" id="IPR050180">
    <property type="entry name" value="RNR_Ribonuclease"/>
</dbReference>
<dbReference type="Gene3D" id="2.40.50.140">
    <property type="entry name" value="Nucleic acid-binding proteins"/>
    <property type="match status" value="3"/>
</dbReference>
<dbReference type="EMBL" id="LCOJ01000035">
    <property type="protein sequence ID" value="KKU74441.1"/>
    <property type="molecule type" value="Genomic_DNA"/>
</dbReference>
<keyword evidence="5 7" id="KW-0269">Exonuclease</keyword>
<evidence type="ECO:0000256" key="2">
    <source>
        <dbReference type="ARBA" id="ARBA00022490"/>
    </source>
</evidence>
<dbReference type="SMART" id="SM00316">
    <property type="entry name" value="S1"/>
    <property type="match status" value="1"/>
</dbReference>
<dbReference type="GO" id="GO:0008859">
    <property type="term" value="F:exoribonuclease II activity"/>
    <property type="evidence" value="ECO:0007669"/>
    <property type="project" value="UniProtKB-UniRule"/>
</dbReference>
<evidence type="ECO:0000256" key="3">
    <source>
        <dbReference type="ARBA" id="ARBA00022722"/>
    </source>
</evidence>
<dbReference type="PROSITE" id="PS50126">
    <property type="entry name" value="S1"/>
    <property type="match status" value="1"/>
</dbReference>
<dbReference type="GO" id="GO:0005829">
    <property type="term" value="C:cytosol"/>
    <property type="evidence" value="ECO:0007669"/>
    <property type="project" value="TreeGrafter"/>
</dbReference>
<keyword evidence="4 7" id="KW-0378">Hydrolase</keyword>
<evidence type="ECO:0000256" key="4">
    <source>
        <dbReference type="ARBA" id="ARBA00022801"/>
    </source>
</evidence>
<keyword evidence="6 7" id="KW-0694">RNA-binding</keyword>
<dbReference type="CDD" id="cd04471">
    <property type="entry name" value="S1_RNase_R"/>
    <property type="match status" value="1"/>
</dbReference>
<dbReference type="PATRIC" id="fig|1618749.3.peg.565"/>
<dbReference type="AlphaFoldDB" id="A0A0G1SY21"/>
<accession>A0A0G1SY21</accession>
<organism evidence="9 10">
    <name type="scientific">Candidatus Nomurabacteria bacterium GW2011_GWB1_47_6</name>
    <dbReference type="NCBI Taxonomy" id="1618749"/>
    <lineage>
        <taxon>Bacteria</taxon>
        <taxon>Candidatus Nomuraibacteriota</taxon>
    </lineage>
</organism>
<keyword evidence="3 7" id="KW-0540">Nuclease</keyword>
<dbReference type="InterPro" id="IPR004476">
    <property type="entry name" value="RNase_II/RNase_R"/>
</dbReference>
<dbReference type="InterPro" id="IPR022966">
    <property type="entry name" value="RNase_II/R_CS"/>
</dbReference>
<reference evidence="9 10" key="1">
    <citation type="journal article" date="2015" name="Nature">
        <title>rRNA introns, odd ribosomes, and small enigmatic genomes across a large radiation of phyla.</title>
        <authorList>
            <person name="Brown C.T."/>
            <person name="Hug L.A."/>
            <person name="Thomas B.C."/>
            <person name="Sharon I."/>
            <person name="Castelle C.J."/>
            <person name="Singh A."/>
            <person name="Wilkins M.J."/>
            <person name="Williams K.H."/>
            <person name="Banfield J.F."/>
        </authorList>
    </citation>
    <scope>NUCLEOTIDE SEQUENCE [LARGE SCALE GENOMIC DNA]</scope>
</reference>
<dbReference type="Pfam" id="PF17876">
    <property type="entry name" value="CSD2"/>
    <property type="match status" value="1"/>
</dbReference>
<evidence type="ECO:0000313" key="10">
    <source>
        <dbReference type="Proteomes" id="UP000034879"/>
    </source>
</evidence>
<dbReference type="SMART" id="SM00955">
    <property type="entry name" value="RNB"/>
    <property type="match status" value="1"/>
</dbReference>
<dbReference type="NCBIfam" id="TIGR00358">
    <property type="entry name" value="3_prime_RNase"/>
    <property type="match status" value="1"/>
</dbReference>
<dbReference type="PROSITE" id="PS01175">
    <property type="entry name" value="RIBONUCLEASE_II"/>
    <property type="match status" value="1"/>
</dbReference>
<dbReference type="SUPFAM" id="SSF50249">
    <property type="entry name" value="Nucleic acid-binding proteins"/>
    <property type="match status" value="3"/>
</dbReference>
<dbReference type="GO" id="GO:0006402">
    <property type="term" value="P:mRNA catabolic process"/>
    <property type="evidence" value="ECO:0007669"/>
    <property type="project" value="TreeGrafter"/>
</dbReference>
<evidence type="ECO:0000313" key="9">
    <source>
        <dbReference type="EMBL" id="KKU74441.1"/>
    </source>
</evidence>
<dbReference type="InterPro" id="IPR040476">
    <property type="entry name" value="CSD2"/>
</dbReference>
<sequence length="654" mass="75581">MFEGIVRVTGKGIGYFPIPDADEDFEIQPENLNAALNRDKVRVESLQKEILGRKQARVIEIVERHKTEFVGTLEKTEKGFFLVPDDKRMYRDIFVPFNSARGAFGGDKVQVKIIEWPVPSKSPEGKVIRIIGRAGEHNAEMLGIVYESGFEVDFPTEVEKEAQAWKEKYKGENKLKDRKDFRETTTFTIDPADAKDFDDALSFKILPSGDYEIGIHIADVSHFVMEKTELDREARKRGTSIYLVDRTIPMLPEVLSNDLCSLNANEPKYAFSAVFVMDKETRIKKRWFGKTLMAVFVMDKETRIKKRWFGKTLIKSVKRFTYEEAQEIMDKGAGIFVEELKILNTLAKKLREERFKKGAIDFETEEVKFELDELGKPIRVYRKERKDTHKLIEEFMLLANREVATYMSAVHPERSRGAFVYRIHDAPDREKIVNLATFVKALGFELKNKDGETTGEEIARMLRSVEGSPAEMLVKTAAVRAMSKAIYSTFNIGHFGLAFEHYTHFTSPIRRYPDLLVHRLLLRFLVRGRIEQDEIIKYQRLCDDSSERELEAAEAERASIKYKQVEYMQEHIGEEFDAIVSGVSEWGIYVEEANTKAEGMVKLRDMKDDFYEINEKLYAIVGKRTGKKYSLGDKIRVRLVASDPERKTLDFQFV</sequence>